<reference evidence="9" key="2">
    <citation type="journal article" date="2021" name="PeerJ">
        <title>Extensive microbial diversity within the chicken gut microbiome revealed by metagenomics and culture.</title>
        <authorList>
            <person name="Gilroy R."/>
            <person name="Ravi A."/>
            <person name="Getino M."/>
            <person name="Pursley I."/>
            <person name="Horton D.L."/>
            <person name="Alikhan N.F."/>
            <person name="Baker D."/>
            <person name="Gharbi K."/>
            <person name="Hall N."/>
            <person name="Watson M."/>
            <person name="Adriaenssens E.M."/>
            <person name="Foster-Nyarko E."/>
            <person name="Jarju S."/>
            <person name="Secka A."/>
            <person name="Antonio M."/>
            <person name="Oren A."/>
            <person name="Chaudhuri R.R."/>
            <person name="La Ragione R."/>
            <person name="Hildebrand F."/>
            <person name="Pallen M.J."/>
        </authorList>
    </citation>
    <scope>NUCLEOTIDE SEQUENCE</scope>
    <source>
        <strain evidence="9">CHK157-1446</strain>
    </source>
</reference>
<keyword evidence="4 7" id="KW-0812">Transmembrane</keyword>
<comment type="subcellular location">
    <subcellularLocation>
        <location evidence="1 7">Cell membrane</location>
        <topology evidence="1 7">Multi-pass membrane protein</topology>
    </subcellularLocation>
</comment>
<evidence type="ECO:0000256" key="4">
    <source>
        <dbReference type="ARBA" id="ARBA00022692"/>
    </source>
</evidence>
<feature type="transmembrane region" description="Helical" evidence="7">
    <location>
        <begin position="68"/>
        <end position="90"/>
    </location>
</feature>
<evidence type="ECO:0000313" key="10">
    <source>
        <dbReference type="Proteomes" id="UP000823982"/>
    </source>
</evidence>
<evidence type="ECO:0000259" key="8">
    <source>
        <dbReference type="PROSITE" id="PS50928"/>
    </source>
</evidence>
<evidence type="ECO:0000256" key="1">
    <source>
        <dbReference type="ARBA" id="ARBA00004651"/>
    </source>
</evidence>
<dbReference type="SUPFAM" id="SSF161098">
    <property type="entry name" value="MetI-like"/>
    <property type="match status" value="1"/>
</dbReference>
<sequence>MNRRFKTKLALMSIPAAAGFIIFYVVPFFRSVGYSFVGRMVDKKFVGFQNYIELFQNEYFRMALTNTVIFSVVGVTLILIISLALSAGLVKLSSTFSFIKSFFVMPYVLPSASIIFFWQLFFDTERYVALEKIDGLGGFFEVLPLYVIFLWKNIGINIILITSAMVKVQQEVYEAAVLDGAHGVKLFTKITMPLISPTLYFVGVLSFVNSLKIFKESYLFYNSSYPPNTAYMIQNFMNNHFQKLNYQTLSTAVVIFTLVMAVIIFLLYKLENKMSEGTY</sequence>
<dbReference type="AlphaFoldDB" id="A0A9D1JI52"/>
<evidence type="ECO:0000256" key="3">
    <source>
        <dbReference type="ARBA" id="ARBA00022475"/>
    </source>
</evidence>
<keyword evidence="3" id="KW-1003">Cell membrane</keyword>
<keyword evidence="2 7" id="KW-0813">Transport</keyword>
<evidence type="ECO:0000256" key="2">
    <source>
        <dbReference type="ARBA" id="ARBA00022448"/>
    </source>
</evidence>
<organism evidence="9 10">
    <name type="scientific">Candidatus Faeciplasma gallinarum</name>
    <dbReference type="NCBI Taxonomy" id="2840799"/>
    <lineage>
        <taxon>Bacteria</taxon>
        <taxon>Bacillati</taxon>
        <taxon>Bacillota</taxon>
        <taxon>Clostridia</taxon>
        <taxon>Eubacteriales</taxon>
        <taxon>Oscillospiraceae</taxon>
        <taxon>Oscillospiraceae incertae sedis</taxon>
        <taxon>Candidatus Faeciplasma</taxon>
    </lineage>
</organism>
<keyword evidence="5 7" id="KW-1133">Transmembrane helix</keyword>
<accession>A0A9D1JI52</accession>
<evidence type="ECO:0000256" key="7">
    <source>
        <dbReference type="RuleBase" id="RU363032"/>
    </source>
</evidence>
<feature type="transmembrane region" description="Helical" evidence="7">
    <location>
        <begin position="102"/>
        <end position="122"/>
    </location>
</feature>
<gene>
    <name evidence="9" type="ORF">IAD01_04185</name>
</gene>
<dbReference type="EMBL" id="DVIR01000038">
    <property type="protein sequence ID" value="HIS24584.1"/>
    <property type="molecule type" value="Genomic_DNA"/>
</dbReference>
<dbReference type="Pfam" id="PF00528">
    <property type="entry name" value="BPD_transp_1"/>
    <property type="match status" value="1"/>
</dbReference>
<feature type="transmembrane region" description="Helical" evidence="7">
    <location>
        <begin position="186"/>
        <end position="208"/>
    </location>
</feature>
<dbReference type="Proteomes" id="UP000823982">
    <property type="component" value="Unassembled WGS sequence"/>
</dbReference>
<name>A0A9D1JI52_9FIRM</name>
<feature type="transmembrane region" description="Helical" evidence="7">
    <location>
        <begin position="142"/>
        <end position="166"/>
    </location>
</feature>
<keyword evidence="6 7" id="KW-0472">Membrane</keyword>
<evidence type="ECO:0000256" key="5">
    <source>
        <dbReference type="ARBA" id="ARBA00022989"/>
    </source>
</evidence>
<dbReference type="PANTHER" id="PTHR43227">
    <property type="entry name" value="BLL4140 PROTEIN"/>
    <property type="match status" value="1"/>
</dbReference>
<dbReference type="PANTHER" id="PTHR43227:SF7">
    <property type="entry name" value="ARABINOOLIGOSACCHARIDES TRANSPORT SYSTEM PERMEASE PROTEIN ARAP"/>
    <property type="match status" value="1"/>
</dbReference>
<protein>
    <submittedName>
        <fullName evidence="9">Sugar ABC transporter permease</fullName>
    </submittedName>
</protein>
<proteinExistence type="inferred from homology"/>
<feature type="domain" description="ABC transmembrane type-1" evidence="8">
    <location>
        <begin position="64"/>
        <end position="267"/>
    </location>
</feature>
<dbReference type="Gene3D" id="1.10.3720.10">
    <property type="entry name" value="MetI-like"/>
    <property type="match status" value="1"/>
</dbReference>
<reference evidence="9" key="1">
    <citation type="submission" date="2020-10" db="EMBL/GenBank/DDBJ databases">
        <authorList>
            <person name="Gilroy R."/>
        </authorList>
    </citation>
    <scope>NUCLEOTIDE SEQUENCE</scope>
    <source>
        <strain evidence="9">CHK157-1446</strain>
    </source>
</reference>
<comment type="caution">
    <text evidence="9">The sequence shown here is derived from an EMBL/GenBank/DDBJ whole genome shotgun (WGS) entry which is preliminary data.</text>
</comment>
<dbReference type="InterPro" id="IPR050809">
    <property type="entry name" value="UgpAE/MalFG_permease"/>
</dbReference>
<comment type="similarity">
    <text evidence="7">Belongs to the binding-protein-dependent transport system permease family.</text>
</comment>
<dbReference type="CDD" id="cd06261">
    <property type="entry name" value="TM_PBP2"/>
    <property type="match status" value="1"/>
</dbReference>
<feature type="transmembrane region" description="Helical" evidence="7">
    <location>
        <begin position="246"/>
        <end position="268"/>
    </location>
</feature>
<evidence type="ECO:0000256" key="6">
    <source>
        <dbReference type="ARBA" id="ARBA00023136"/>
    </source>
</evidence>
<feature type="transmembrane region" description="Helical" evidence="7">
    <location>
        <begin position="9"/>
        <end position="29"/>
    </location>
</feature>
<dbReference type="PROSITE" id="PS50928">
    <property type="entry name" value="ABC_TM1"/>
    <property type="match status" value="1"/>
</dbReference>
<dbReference type="InterPro" id="IPR035906">
    <property type="entry name" value="MetI-like_sf"/>
</dbReference>
<evidence type="ECO:0000313" key="9">
    <source>
        <dbReference type="EMBL" id="HIS24584.1"/>
    </source>
</evidence>
<dbReference type="InterPro" id="IPR000515">
    <property type="entry name" value="MetI-like"/>
</dbReference>
<dbReference type="GO" id="GO:0005886">
    <property type="term" value="C:plasma membrane"/>
    <property type="evidence" value="ECO:0007669"/>
    <property type="project" value="UniProtKB-SubCell"/>
</dbReference>
<dbReference type="GO" id="GO:0055085">
    <property type="term" value="P:transmembrane transport"/>
    <property type="evidence" value="ECO:0007669"/>
    <property type="project" value="InterPro"/>
</dbReference>